<reference evidence="1 2" key="1">
    <citation type="submission" date="2018-11" db="EMBL/GenBank/DDBJ databases">
        <title>Bradyrhizobium sp. nov., isolated from effective nodules of peanut in China.</title>
        <authorList>
            <person name="Li Y."/>
        </authorList>
    </citation>
    <scope>NUCLEOTIDE SEQUENCE [LARGE SCALE GENOMIC DNA]</scope>
    <source>
        <strain evidence="1 2">CCBAU 51770</strain>
    </source>
</reference>
<evidence type="ECO:0000313" key="2">
    <source>
        <dbReference type="Proteomes" id="UP000290174"/>
    </source>
</evidence>
<organism evidence="1 2">
    <name type="scientific">Bradyrhizobium zhanjiangense</name>
    <dbReference type="NCBI Taxonomy" id="1325107"/>
    <lineage>
        <taxon>Bacteria</taxon>
        <taxon>Pseudomonadati</taxon>
        <taxon>Pseudomonadota</taxon>
        <taxon>Alphaproteobacteria</taxon>
        <taxon>Hyphomicrobiales</taxon>
        <taxon>Nitrobacteraceae</taxon>
        <taxon>Bradyrhizobium</taxon>
    </lineage>
</organism>
<dbReference type="EMBL" id="RKMK01000041">
    <property type="protein sequence ID" value="RXG87381.1"/>
    <property type="molecule type" value="Genomic_DNA"/>
</dbReference>
<proteinExistence type="predicted"/>
<dbReference type="AlphaFoldDB" id="A0A4Q0QCC5"/>
<accession>A0A4Q0QCC5</accession>
<protein>
    <submittedName>
        <fullName evidence="1">IS630 family transposase</fullName>
    </submittedName>
</protein>
<gene>
    <name evidence="1" type="ORF">EAS61_31135</name>
</gene>
<feature type="non-terminal residue" evidence="1">
    <location>
        <position position="1"/>
    </location>
</feature>
<sequence>ALLRQAAERTVDGLWSAIGRIIDRFMECRNYFIAAGYAAT</sequence>
<dbReference type="Proteomes" id="UP000290174">
    <property type="component" value="Unassembled WGS sequence"/>
</dbReference>
<comment type="caution">
    <text evidence="1">The sequence shown here is derived from an EMBL/GenBank/DDBJ whole genome shotgun (WGS) entry which is preliminary data.</text>
</comment>
<evidence type="ECO:0000313" key="1">
    <source>
        <dbReference type="EMBL" id="RXG87381.1"/>
    </source>
</evidence>
<name>A0A4Q0QCC5_9BRAD</name>